<accession>A0A382DHI1</accession>
<sequence>MAISASQITSANTLDEFRREFNNLVTDVSDIQANNIFGTGISFEGSSDDAFETTLTVVNPTA</sequence>
<evidence type="ECO:0000313" key="1">
    <source>
        <dbReference type="EMBL" id="SVB37093.1"/>
    </source>
</evidence>
<organism evidence="1">
    <name type="scientific">marine metagenome</name>
    <dbReference type="NCBI Taxonomy" id="408172"/>
    <lineage>
        <taxon>unclassified sequences</taxon>
        <taxon>metagenomes</taxon>
        <taxon>ecological metagenomes</taxon>
    </lineage>
</organism>
<name>A0A382DHI1_9ZZZZ</name>
<reference evidence="1" key="1">
    <citation type="submission" date="2018-05" db="EMBL/GenBank/DDBJ databases">
        <authorList>
            <person name="Lanie J.A."/>
            <person name="Ng W.-L."/>
            <person name="Kazmierczak K.M."/>
            <person name="Andrzejewski T.M."/>
            <person name="Davidsen T.M."/>
            <person name="Wayne K.J."/>
            <person name="Tettelin H."/>
            <person name="Glass J.I."/>
            <person name="Rusch D."/>
            <person name="Podicherti R."/>
            <person name="Tsui H.-C.T."/>
            <person name="Winkler M.E."/>
        </authorList>
    </citation>
    <scope>NUCLEOTIDE SEQUENCE</scope>
</reference>
<dbReference type="AlphaFoldDB" id="A0A382DHI1"/>
<gene>
    <name evidence="1" type="ORF">METZ01_LOCUS189947</name>
</gene>
<dbReference type="EMBL" id="UINC01039104">
    <property type="protein sequence ID" value="SVB37093.1"/>
    <property type="molecule type" value="Genomic_DNA"/>
</dbReference>
<protein>
    <submittedName>
        <fullName evidence="1">Uncharacterized protein</fullName>
    </submittedName>
</protein>
<feature type="non-terminal residue" evidence="1">
    <location>
        <position position="1"/>
    </location>
</feature>
<proteinExistence type="predicted"/>
<feature type="non-terminal residue" evidence="1">
    <location>
        <position position="62"/>
    </location>
</feature>